<proteinExistence type="inferred from homology"/>
<dbReference type="EMBL" id="JAIWJX010000002">
    <property type="protein sequence ID" value="MCK6258771.1"/>
    <property type="molecule type" value="Genomic_DNA"/>
</dbReference>
<dbReference type="Pfam" id="PF00933">
    <property type="entry name" value="Glyco_hydro_3"/>
    <property type="match status" value="1"/>
</dbReference>
<reference evidence="8" key="1">
    <citation type="submission" date="2021-09" db="EMBL/GenBank/DDBJ databases">
        <title>Genome analysis of Fictibacillus sp. KIGAM418 isolated from marine sediment.</title>
        <authorList>
            <person name="Seo M.-J."/>
            <person name="Cho E.-S."/>
            <person name="Hwang C.Y."/>
        </authorList>
    </citation>
    <scope>NUCLEOTIDE SEQUENCE</scope>
    <source>
        <strain evidence="8">KIGAM418</strain>
    </source>
</reference>
<dbReference type="InterPro" id="IPR050226">
    <property type="entry name" value="NagZ_Beta-hexosaminidase"/>
</dbReference>
<evidence type="ECO:0000256" key="5">
    <source>
        <dbReference type="ARBA" id="ARBA00023295"/>
    </source>
</evidence>
<feature type="compositionally biased region" description="Basic and acidic residues" evidence="6">
    <location>
        <begin position="33"/>
        <end position="44"/>
    </location>
</feature>
<sequence length="427" mass="47974">MRRRKRKSRRLAWSILFILVCLAGAVYLLKGQDEQKDQPEKQQDEAMPSMKPIKTDDKPADPQREKPEVTFFTQENLDEKVNHLIKNMTLKEKIGQLIVVGLPGQEVDSGVTEMIKDYHAGGIILFDRNMKNQQQVGELNSQLQNLAMKDPLQIPLMVSIDQEGGLIVRMRDQVALKASQHDLGVKKNSKAVYHQASTTAKELLNMGVNVNFAPVLDISDKDSRSFGSDPKLVSSYGAQVIKGLTDGGITATVKHFPGNGRSSIDPHKDTSSVQADKKELESSDIYPFKSMIDQMDNDKFFVMVTHIKYPAYDQENPASLSSKIKIDLLRKQLGFKGIVVTDDLEMGAVHKYYSNEDLGYKAVETGADLLLVCHTLQSQKEVYNGILSAVQSHKLSEQRIDEAVERILRFKLKNETLRQSGMQELKN</sequence>
<evidence type="ECO:0000256" key="6">
    <source>
        <dbReference type="SAM" id="MobiDB-lite"/>
    </source>
</evidence>
<organism evidence="8 9">
    <name type="scientific">Fictibacillus marinisediminis</name>
    <dbReference type="NCBI Taxonomy" id="2878389"/>
    <lineage>
        <taxon>Bacteria</taxon>
        <taxon>Bacillati</taxon>
        <taxon>Bacillota</taxon>
        <taxon>Bacilli</taxon>
        <taxon>Bacillales</taxon>
        <taxon>Fictibacillaceae</taxon>
        <taxon>Fictibacillus</taxon>
    </lineage>
</organism>
<gene>
    <name evidence="8" type="ORF">LCY76_19570</name>
</gene>
<dbReference type="PANTHER" id="PTHR30480">
    <property type="entry name" value="BETA-HEXOSAMINIDASE-RELATED"/>
    <property type="match status" value="1"/>
</dbReference>
<comment type="similarity">
    <text evidence="2">Belongs to the glycosyl hydrolase 3 family.</text>
</comment>
<dbReference type="EC" id="3.2.1.52" evidence="3"/>
<comment type="caution">
    <text evidence="8">The sequence shown here is derived from an EMBL/GenBank/DDBJ whole genome shotgun (WGS) entry which is preliminary data.</text>
</comment>
<evidence type="ECO:0000313" key="8">
    <source>
        <dbReference type="EMBL" id="MCK6258771.1"/>
    </source>
</evidence>
<dbReference type="GO" id="GO:0004563">
    <property type="term" value="F:beta-N-acetylhexosaminidase activity"/>
    <property type="evidence" value="ECO:0007669"/>
    <property type="project" value="UniProtKB-EC"/>
</dbReference>
<keyword evidence="5" id="KW-0326">Glycosidase</keyword>
<feature type="compositionally biased region" description="Basic and acidic residues" evidence="6">
    <location>
        <begin position="53"/>
        <end position="66"/>
    </location>
</feature>
<dbReference type="InterPro" id="IPR036962">
    <property type="entry name" value="Glyco_hydro_3_N_sf"/>
</dbReference>
<evidence type="ECO:0000256" key="4">
    <source>
        <dbReference type="ARBA" id="ARBA00022801"/>
    </source>
</evidence>
<evidence type="ECO:0000256" key="2">
    <source>
        <dbReference type="ARBA" id="ARBA00005336"/>
    </source>
</evidence>
<dbReference type="GO" id="GO:0005975">
    <property type="term" value="P:carbohydrate metabolic process"/>
    <property type="evidence" value="ECO:0007669"/>
    <property type="project" value="InterPro"/>
</dbReference>
<dbReference type="Proteomes" id="UP001139011">
    <property type="component" value="Unassembled WGS sequence"/>
</dbReference>
<dbReference type="SUPFAM" id="SSF51445">
    <property type="entry name" value="(Trans)glycosidases"/>
    <property type="match status" value="1"/>
</dbReference>
<dbReference type="PRINTS" id="PR00133">
    <property type="entry name" value="GLHYDRLASE3"/>
</dbReference>
<dbReference type="GO" id="GO:0009254">
    <property type="term" value="P:peptidoglycan turnover"/>
    <property type="evidence" value="ECO:0007669"/>
    <property type="project" value="TreeGrafter"/>
</dbReference>
<feature type="domain" description="Glycoside hydrolase family 3 N-terminal" evidence="7">
    <location>
        <begin position="89"/>
        <end position="409"/>
    </location>
</feature>
<keyword evidence="9" id="KW-1185">Reference proteome</keyword>
<dbReference type="PANTHER" id="PTHR30480:SF13">
    <property type="entry name" value="BETA-HEXOSAMINIDASE"/>
    <property type="match status" value="1"/>
</dbReference>
<dbReference type="InterPro" id="IPR001764">
    <property type="entry name" value="Glyco_hydro_3_N"/>
</dbReference>
<dbReference type="Gene3D" id="3.20.20.300">
    <property type="entry name" value="Glycoside hydrolase, family 3, N-terminal domain"/>
    <property type="match status" value="1"/>
</dbReference>
<feature type="compositionally biased region" description="Basic and acidic residues" evidence="6">
    <location>
        <begin position="264"/>
        <end position="276"/>
    </location>
</feature>
<evidence type="ECO:0000259" key="7">
    <source>
        <dbReference type="Pfam" id="PF00933"/>
    </source>
</evidence>
<accession>A0A9X1XDP2</accession>
<name>A0A9X1XDP2_9BACL</name>
<evidence type="ECO:0000256" key="3">
    <source>
        <dbReference type="ARBA" id="ARBA00012663"/>
    </source>
</evidence>
<dbReference type="RefSeq" id="WP_248254013.1">
    <property type="nucleotide sequence ID" value="NZ_JAIWJX010000002.1"/>
</dbReference>
<comment type="catalytic activity">
    <reaction evidence="1">
        <text>Hydrolysis of terminal non-reducing N-acetyl-D-hexosamine residues in N-acetyl-beta-D-hexosaminides.</text>
        <dbReference type="EC" id="3.2.1.52"/>
    </reaction>
</comment>
<keyword evidence="4 8" id="KW-0378">Hydrolase</keyword>
<protein>
    <recommendedName>
        <fullName evidence="3">beta-N-acetylhexosaminidase</fullName>
        <ecNumber evidence="3">3.2.1.52</ecNumber>
    </recommendedName>
</protein>
<feature type="region of interest" description="Disordered" evidence="6">
    <location>
        <begin position="256"/>
        <end position="276"/>
    </location>
</feature>
<feature type="region of interest" description="Disordered" evidence="6">
    <location>
        <begin position="33"/>
        <end position="66"/>
    </location>
</feature>
<evidence type="ECO:0000256" key="1">
    <source>
        <dbReference type="ARBA" id="ARBA00001231"/>
    </source>
</evidence>
<dbReference type="InterPro" id="IPR017853">
    <property type="entry name" value="GH"/>
</dbReference>
<dbReference type="AlphaFoldDB" id="A0A9X1XDP2"/>
<evidence type="ECO:0000313" key="9">
    <source>
        <dbReference type="Proteomes" id="UP001139011"/>
    </source>
</evidence>